<feature type="binding site" evidence="12">
    <location>
        <position position="187"/>
    </location>
    <ligand>
        <name>ATP</name>
        <dbReference type="ChEBI" id="CHEBI:30616"/>
    </ligand>
</feature>
<dbReference type="PRINTS" id="PR00990">
    <property type="entry name" value="RIBOKINASE"/>
</dbReference>
<evidence type="ECO:0000256" key="2">
    <source>
        <dbReference type="ARBA" id="ARBA00012035"/>
    </source>
</evidence>
<keyword evidence="15" id="KW-1185">Reference proteome</keyword>
<keyword evidence="7 12" id="KW-0418">Kinase</keyword>
<keyword evidence="12" id="KW-0963">Cytoplasm</keyword>
<proteinExistence type="inferred from homology"/>
<comment type="similarity">
    <text evidence="12">Belongs to the carbohydrate kinase PfkB family. Ribokinase subfamily.</text>
</comment>
<feature type="binding site" evidence="12">
    <location>
        <position position="290"/>
    </location>
    <ligand>
        <name>K(+)</name>
        <dbReference type="ChEBI" id="CHEBI:29103"/>
    </ligand>
</feature>
<comment type="subcellular location">
    <subcellularLocation>
        <location evidence="12">Cytoplasm</location>
    </subcellularLocation>
</comment>
<comment type="function">
    <text evidence="12">Catalyzes the phosphorylation of ribose at O-5 in a reaction requiring ATP and magnesium. The resulting D-ribose-5-phosphate can then be used either for sythesis of nucleotides, histidine, and tryptophan, or as a component of the pentose phosphate pathway.</text>
</comment>
<dbReference type="HAMAP" id="MF_01987">
    <property type="entry name" value="Ribokinase"/>
    <property type="match status" value="1"/>
</dbReference>
<organism evidence="14 15">
    <name type="scientific">Allorhodopirellula solitaria</name>
    <dbReference type="NCBI Taxonomy" id="2527987"/>
    <lineage>
        <taxon>Bacteria</taxon>
        <taxon>Pseudomonadati</taxon>
        <taxon>Planctomycetota</taxon>
        <taxon>Planctomycetia</taxon>
        <taxon>Pirellulales</taxon>
        <taxon>Pirellulaceae</taxon>
        <taxon>Allorhodopirellula</taxon>
    </lineage>
</organism>
<dbReference type="UniPathway" id="UPA00916">
    <property type="reaction ID" value="UER00889"/>
</dbReference>
<keyword evidence="11 12" id="KW-0119">Carbohydrate metabolism</keyword>
<dbReference type="GO" id="GO:0046872">
    <property type="term" value="F:metal ion binding"/>
    <property type="evidence" value="ECO:0007669"/>
    <property type="project" value="UniProtKB-KW"/>
</dbReference>
<feature type="binding site" evidence="12">
    <location>
        <position position="143"/>
    </location>
    <ligand>
        <name>substrate</name>
    </ligand>
</feature>
<feature type="binding site" evidence="12">
    <location>
        <position position="294"/>
    </location>
    <ligand>
        <name>K(+)</name>
        <dbReference type="ChEBI" id="CHEBI:29103"/>
    </ligand>
</feature>
<feature type="binding site" evidence="12">
    <location>
        <position position="285"/>
    </location>
    <ligand>
        <name>K(+)</name>
        <dbReference type="ChEBI" id="CHEBI:29103"/>
    </ligand>
</feature>
<comment type="activity regulation">
    <text evidence="12">Activated by a monovalent cation that binds near, but not in, the active site. The most likely occupant of the site in vivo is potassium. Ion binding induces a conformational change that may alter substrate affinity.</text>
</comment>
<feature type="binding site" evidence="12">
    <location>
        <position position="249"/>
    </location>
    <ligand>
        <name>K(+)</name>
        <dbReference type="ChEBI" id="CHEBI:29103"/>
    </ligand>
</feature>
<dbReference type="InterPro" id="IPR011877">
    <property type="entry name" value="Ribokinase"/>
</dbReference>
<keyword evidence="10 12" id="KW-0630">Potassium</keyword>
<dbReference type="InterPro" id="IPR011611">
    <property type="entry name" value="PfkB_dom"/>
</dbReference>
<dbReference type="CDD" id="cd01174">
    <property type="entry name" value="ribokinase"/>
    <property type="match status" value="1"/>
</dbReference>
<keyword evidence="5 12" id="KW-0479">Metal-binding</keyword>
<dbReference type="PANTHER" id="PTHR10584">
    <property type="entry name" value="SUGAR KINASE"/>
    <property type="match status" value="1"/>
</dbReference>
<dbReference type="EC" id="2.7.1.15" evidence="2 12"/>
<dbReference type="GO" id="GO:0005524">
    <property type="term" value="F:ATP binding"/>
    <property type="evidence" value="ECO:0007669"/>
    <property type="project" value="UniProtKB-UniRule"/>
</dbReference>
<feature type="domain" description="Carbohydrate kinase PfkB" evidence="13">
    <location>
        <begin position="6"/>
        <end position="295"/>
    </location>
</feature>
<protein>
    <recommendedName>
        <fullName evidence="3 12">Ribokinase</fullName>
        <shortName evidence="12">RK</shortName>
        <ecNumber evidence="2 12">2.7.1.15</ecNumber>
    </recommendedName>
</protein>
<dbReference type="InterPro" id="IPR002173">
    <property type="entry name" value="Carboh/pur_kinase_PfkB_CS"/>
</dbReference>
<dbReference type="GO" id="GO:0019303">
    <property type="term" value="P:D-ribose catabolic process"/>
    <property type="evidence" value="ECO:0007669"/>
    <property type="project" value="UniProtKB-UniRule"/>
</dbReference>
<gene>
    <name evidence="12 14" type="primary">rbsK</name>
    <name evidence="14" type="ORF">CA85_42030</name>
</gene>
<comment type="similarity">
    <text evidence="1">Belongs to the carbohydrate kinase pfkB family.</text>
</comment>
<keyword evidence="9 12" id="KW-0460">Magnesium</keyword>
<evidence type="ECO:0000256" key="12">
    <source>
        <dbReference type="HAMAP-Rule" id="MF_01987"/>
    </source>
</evidence>
<evidence type="ECO:0000256" key="6">
    <source>
        <dbReference type="ARBA" id="ARBA00022741"/>
    </source>
</evidence>
<dbReference type="Gene3D" id="3.40.1190.20">
    <property type="match status" value="1"/>
</dbReference>
<feature type="binding site" evidence="12">
    <location>
        <position position="251"/>
    </location>
    <ligand>
        <name>K(+)</name>
        <dbReference type="ChEBI" id="CHEBI:29103"/>
    </ligand>
</feature>
<evidence type="ECO:0000256" key="5">
    <source>
        <dbReference type="ARBA" id="ARBA00022723"/>
    </source>
</evidence>
<dbReference type="Pfam" id="PF00294">
    <property type="entry name" value="PfkB"/>
    <property type="match status" value="1"/>
</dbReference>
<dbReference type="RefSeq" id="WP_246112992.1">
    <property type="nucleotide sequence ID" value="NZ_SJPK01000013.1"/>
</dbReference>
<evidence type="ECO:0000313" key="14">
    <source>
        <dbReference type="EMBL" id="TWT56390.1"/>
    </source>
</evidence>
<evidence type="ECO:0000256" key="11">
    <source>
        <dbReference type="ARBA" id="ARBA00023277"/>
    </source>
</evidence>
<comment type="cofactor">
    <cofactor evidence="12">
        <name>Mg(2+)</name>
        <dbReference type="ChEBI" id="CHEBI:18420"/>
    </cofactor>
    <text evidence="12">Requires a divalent cation, most likely magnesium in vivo, as an electrophilic catalyst to aid phosphoryl group transfer. It is the chelate of the metal and the nucleotide that is the actual substrate.</text>
</comment>
<evidence type="ECO:0000313" key="15">
    <source>
        <dbReference type="Proteomes" id="UP000318053"/>
    </source>
</evidence>
<feature type="binding site" evidence="12">
    <location>
        <position position="255"/>
    </location>
    <ligand>
        <name>substrate</name>
    </ligand>
</feature>
<evidence type="ECO:0000256" key="3">
    <source>
        <dbReference type="ARBA" id="ARBA00016943"/>
    </source>
</evidence>
<evidence type="ECO:0000256" key="4">
    <source>
        <dbReference type="ARBA" id="ARBA00022679"/>
    </source>
</evidence>
<dbReference type="InterPro" id="IPR029056">
    <property type="entry name" value="Ribokinase-like"/>
</dbReference>
<comment type="subunit">
    <text evidence="12">Homodimer.</text>
</comment>
<dbReference type="GO" id="GO:0005829">
    <property type="term" value="C:cytosol"/>
    <property type="evidence" value="ECO:0007669"/>
    <property type="project" value="TreeGrafter"/>
</dbReference>
<dbReference type="InterPro" id="IPR002139">
    <property type="entry name" value="Ribo/fructo_kinase"/>
</dbReference>
<feature type="binding site" evidence="12">
    <location>
        <begin position="223"/>
        <end position="228"/>
    </location>
    <ligand>
        <name>ATP</name>
        <dbReference type="ChEBI" id="CHEBI:30616"/>
    </ligand>
</feature>
<evidence type="ECO:0000256" key="8">
    <source>
        <dbReference type="ARBA" id="ARBA00022840"/>
    </source>
</evidence>
<feature type="active site" description="Proton acceptor" evidence="12">
    <location>
        <position position="255"/>
    </location>
</feature>
<reference evidence="14 15" key="1">
    <citation type="submission" date="2019-02" db="EMBL/GenBank/DDBJ databases">
        <title>Deep-cultivation of Planctomycetes and their phenomic and genomic characterization uncovers novel biology.</title>
        <authorList>
            <person name="Wiegand S."/>
            <person name="Jogler M."/>
            <person name="Boedeker C."/>
            <person name="Pinto D."/>
            <person name="Vollmers J."/>
            <person name="Rivas-Marin E."/>
            <person name="Kohn T."/>
            <person name="Peeters S.H."/>
            <person name="Heuer A."/>
            <person name="Rast P."/>
            <person name="Oberbeckmann S."/>
            <person name="Bunk B."/>
            <person name="Jeske O."/>
            <person name="Meyerdierks A."/>
            <person name="Storesund J.E."/>
            <person name="Kallscheuer N."/>
            <person name="Luecker S."/>
            <person name="Lage O.M."/>
            <person name="Pohl T."/>
            <person name="Merkel B.J."/>
            <person name="Hornburger P."/>
            <person name="Mueller R.-W."/>
            <person name="Bruemmer F."/>
            <person name="Labrenz M."/>
            <person name="Spormann A.M."/>
            <person name="Op Den Camp H."/>
            <person name="Overmann J."/>
            <person name="Amann R."/>
            <person name="Jetten M.S.M."/>
            <person name="Mascher T."/>
            <person name="Medema M.H."/>
            <person name="Devos D.P."/>
            <person name="Kaster A.-K."/>
            <person name="Ovreas L."/>
            <person name="Rohde M."/>
            <person name="Galperin M.Y."/>
            <person name="Jogler C."/>
        </authorList>
    </citation>
    <scope>NUCLEOTIDE SEQUENCE [LARGE SCALE GENOMIC DNA]</scope>
    <source>
        <strain evidence="14 15">CA85</strain>
    </source>
</reference>
<feature type="binding site" evidence="12">
    <location>
        <begin position="42"/>
        <end position="46"/>
    </location>
    <ligand>
        <name>substrate</name>
    </ligand>
</feature>
<feature type="binding site" evidence="12">
    <location>
        <position position="288"/>
    </location>
    <ligand>
        <name>K(+)</name>
        <dbReference type="ChEBI" id="CHEBI:29103"/>
    </ligand>
</feature>
<evidence type="ECO:0000259" key="13">
    <source>
        <dbReference type="Pfam" id="PF00294"/>
    </source>
</evidence>
<feature type="binding site" evidence="12">
    <location>
        <begin position="254"/>
        <end position="255"/>
    </location>
    <ligand>
        <name>ATP</name>
        <dbReference type="ChEBI" id="CHEBI:30616"/>
    </ligand>
</feature>
<evidence type="ECO:0000256" key="10">
    <source>
        <dbReference type="ARBA" id="ARBA00022958"/>
    </source>
</evidence>
<comment type="pathway">
    <text evidence="12">Carbohydrate metabolism; D-ribose degradation; D-ribose 5-phosphate from beta-D-ribopyranose: step 2/2.</text>
</comment>
<dbReference type="GO" id="GO:0004747">
    <property type="term" value="F:ribokinase activity"/>
    <property type="evidence" value="ECO:0007669"/>
    <property type="project" value="UniProtKB-UniRule"/>
</dbReference>
<evidence type="ECO:0000256" key="9">
    <source>
        <dbReference type="ARBA" id="ARBA00022842"/>
    </source>
</evidence>
<comment type="catalytic activity">
    <reaction evidence="12">
        <text>D-ribose + ATP = D-ribose 5-phosphate + ADP + H(+)</text>
        <dbReference type="Rhea" id="RHEA:13697"/>
        <dbReference type="ChEBI" id="CHEBI:15378"/>
        <dbReference type="ChEBI" id="CHEBI:30616"/>
        <dbReference type="ChEBI" id="CHEBI:47013"/>
        <dbReference type="ChEBI" id="CHEBI:78346"/>
        <dbReference type="ChEBI" id="CHEBI:456216"/>
        <dbReference type="EC" id="2.7.1.15"/>
    </reaction>
</comment>
<keyword evidence="4 12" id="KW-0808">Transferase</keyword>
<name>A0A5C5X0Q5_9BACT</name>
<keyword evidence="6 12" id="KW-0547">Nucleotide-binding</keyword>
<evidence type="ECO:0000256" key="1">
    <source>
        <dbReference type="ARBA" id="ARBA00005380"/>
    </source>
</evidence>
<evidence type="ECO:0000256" key="7">
    <source>
        <dbReference type="ARBA" id="ARBA00022777"/>
    </source>
</evidence>
<feature type="binding site" evidence="12">
    <location>
        <position position="279"/>
    </location>
    <ligand>
        <name>ATP</name>
        <dbReference type="ChEBI" id="CHEBI:30616"/>
    </ligand>
</feature>
<sequence length="309" mass="31584">MKSSPRIVVLGSINMDLVVRCAELPIAGQTVLAESSTEFCGGKGANQAVAATAAGGSVSMIGAVGSDAFAGRLLGNLSQHNVSCDAVEQRRGQSSGLAVISVDQRGQNAIMVVSGANASVTRDDVMASKDLIERSDVILVQLEIPMDAVLAGIDIAKKAGVRVVLDPAPAPREFPSQLLAVDLLCPNESEAAVLTGQPVESVADARRAAAQLQQMGAEHVAITLGDQGTLLHRSGESHLIAAFSVNAVDTTAAGDAFAGALATRWSQTDDLYEAVRFANAAGALAASQHGAQASMADGEAIESLLQSQS</sequence>
<keyword evidence="8 12" id="KW-0067">ATP-binding</keyword>
<accession>A0A5C5X0Q5</accession>
<dbReference type="PROSITE" id="PS00584">
    <property type="entry name" value="PFKB_KINASES_2"/>
    <property type="match status" value="1"/>
</dbReference>
<dbReference type="Proteomes" id="UP000318053">
    <property type="component" value="Unassembled WGS sequence"/>
</dbReference>
<dbReference type="NCBIfam" id="TIGR02152">
    <property type="entry name" value="D_ribokin_bact"/>
    <property type="match status" value="1"/>
</dbReference>
<dbReference type="EMBL" id="SJPK01000013">
    <property type="protein sequence ID" value="TWT56390.1"/>
    <property type="molecule type" value="Genomic_DNA"/>
</dbReference>
<feature type="binding site" evidence="12">
    <location>
        <begin position="14"/>
        <end position="16"/>
    </location>
    <ligand>
        <name>substrate</name>
    </ligand>
</feature>
<dbReference type="AlphaFoldDB" id="A0A5C5X0Q5"/>
<comment type="caution">
    <text evidence="12">Lacks conserved residue(s) required for the propagation of feature annotation.</text>
</comment>
<dbReference type="SUPFAM" id="SSF53613">
    <property type="entry name" value="Ribokinase-like"/>
    <property type="match status" value="1"/>
</dbReference>
<dbReference type="PANTHER" id="PTHR10584:SF166">
    <property type="entry name" value="RIBOKINASE"/>
    <property type="match status" value="1"/>
</dbReference>
<comment type="caution">
    <text evidence="14">The sequence shown here is derived from an EMBL/GenBank/DDBJ whole genome shotgun (WGS) entry which is preliminary data.</text>
</comment>